<evidence type="ECO:0000256" key="11">
    <source>
        <dbReference type="ARBA" id="ARBA00023004"/>
    </source>
</evidence>
<dbReference type="Proteomes" id="UP000199286">
    <property type="component" value="Unassembled WGS sequence"/>
</dbReference>
<dbReference type="InterPro" id="IPR036197">
    <property type="entry name" value="NarG-like_sf"/>
</dbReference>
<evidence type="ECO:0000256" key="4">
    <source>
        <dbReference type="ARBA" id="ARBA00022475"/>
    </source>
</evidence>
<organism evidence="20 21">
    <name type="scientific">Citreimonas salinaria</name>
    <dbReference type="NCBI Taxonomy" id="321339"/>
    <lineage>
        <taxon>Bacteria</taxon>
        <taxon>Pseudomonadati</taxon>
        <taxon>Pseudomonadota</taxon>
        <taxon>Alphaproteobacteria</taxon>
        <taxon>Rhodobacterales</taxon>
        <taxon>Roseobacteraceae</taxon>
        <taxon>Citreimonas</taxon>
    </lineage>
</organism>
<keyword evidence="21" id="KW-1185">Reference proteome</keyword>
<feature type="transmembrane region" description="Helical" evidence="18">
    <location>
        <begin position="51"/>
        <end position="80"/>
    </location>
</feature>
<dbReference type="InterPro" id="IPR023234">
    <property type="entry name" value="NarG-like_domain"/>
</dbReference>
<evidence type="ECO:0000256" key="16">
    <source>
        <dbReference type="PIRSR" id="PIRSR603816-1"/>
    </source>
</evidence>
<keyword evidence="3" id="KW-0813">Transport</keyword>
<evidence type="ECO:0000256" key="13">
    <source>
        <dbReference type="ARBA" id="ARBA00023136"/>
    </source>
</evidence>
<feature type="compositionally biased region" description="Basic and acidic residues" evidence="17">
    <location>
        <begin position="235"/>
        <end position="245"/>
    </location>
</feature>
<feature type="binding site" description="axial binding residue" evidence="16">
    <location>
        <position position="69"/>
    </location>
    <ligand>
        <name>heme b</name>
        <dbReference type="ChEBI" id="CHEBI:60344"/>
        <label>1</label>
    </ligand>
    <ligandPart>
        <name>Fe</name>
        <dbReference type="ChEBI" id="CHEBI:18248"/>
    </ligandPart>
</feature>
<dbReference type="EMBL" id="FNPF01000003">
    <property type="protein sequence ID" value="SDY06004.1"/>
    <property type="molecule type" value="Genomic_DNA"/>
</dbReference>
<evidence type="ECO:0000259" key="19">
    <source>
        <dbReference type="Pfam" id="PF02665"/>
    </source>
</evidence>
<dbReference type="GO" id="GO:0160182">
    <property type="term" value="F:nitrate reductase (quinone) activity"/>
    <property type="evidence" value="ECO:0007669"/>
    <property type="project" value="UniProtKB-EC"/>
</dbReference>
<evidence type="ECO:0000256" key="6">
    <source>
        <dbReference type="ARBA" id="ARBA00022692"/>
    </source>
</evidence>
<dbReference type="STRING" id="321339.SAMN05444340_1037"/>
<gene>
    <name evidence="20" type="ORF">SAMN05444340_1037</name>
</gene>
<dbReference type="GO" id="GO:0046872">
    <property type="term" value="F:metal ion binding"/>
    <property type="evidence" value="ECO:0007669"/>
    <property type="project" value="UniProtKB-KW"/>
</dbReference>
<evidence type="ECO:0000313" key="20">
    <source>
        <dbReference type="EMBL" id="SDY06004.1"/>
    </source>
</evidence>
<evidence type="ECO:0000256" key="9">
    <source>
        <dbReference type="ARBA" id="ARBA00022989"/>
    </source>
</evidence>
<feature type="domain" description="NarG-like" evidence="19">
    <location>
        <begin position="9"/>
        <end position="230"/>
    </location>
</feature>
<dbReference type="SUPFAM" id="SSF103501">
    <property type="entry name" value="Respiratory nitrate reductase 1 gamma chain"/>
    <property type="match status" value="1"/>
</dbReference>
<dbReference type="OrthoDB" id="9788113at2"/>
<accession>A0A1H3GU31</accession>
<evidence type="ECO:0000313" key="21">
    <source>
        <dbReference type="Proteomes" id="UP000199286"/>
    </source>
</evidence>
<dbReference type="GO" id="GO:0009055">
    <property type="term" value="F:electron transfer activity"/>
    <property type="evidence" value="ECO:0007669"/>
    <property type="project" value="TreeGrafter"/>
</dbReference>
<keyword evidence="10" id="KW-0560">Oxidoreductase</keyword>
<evidence type="ECO:0000256" key="5">
    <source>
        <dbReference type="ARBA" id="ARBA00022617"/>
    </source>
</evidence>
<dbReference type="GO" id="GO:0005886">
    <property type="term" value="C:plasma membrane"/>
    <property type="evidence" value="ECO:0007669"/>
    <property type="project" value="UniProtKB-SubCell"/>
</dbReference>
<feature type="compositionally biased region" description="Low complexity" evidence="17">
    <location>
        <begin position="262"/>
        <end position="272"/>
    </location>
</feature>
<protein>
    <recommendedName>
        <fullName evidence="2">nitrate reductase (quinone)</fullName>
        <ecNumber evidence="2">1.7.5.1</ecNumber>
    </recommendedName>
</protein>
<evidence type="ECO:0000256" key="12">
    <source>
        <dbReference type="ARBA" id="ARBA00023063"/>
    </source>
</evidence>
<dbReference type="NCBIfam" id="TIGR00351">
    <property type="entry name" value="narI"/>
    <property type="match status" value="1"/>
</dbReference>
<dbReference type="PANTHER" id="PTHR30598:SF3">
    <property type="entry name" value="RESPIRATORY NITRATE REDUCTASE 1 GAMMA CHAIN"/>
    <property type="match status" value="1"/>
</dbReference>
<evidence type="ECO:0000256" key="17">
    <source>
        <dbReference type="SAM" id="MobiDB-lite"/>
    </source>
</evidence>
<evidence type="ECO:0000256" key="7">
    <source>
        <dbReference type="ARBA" id="ARBA00022723"/>
    </source>
</evidence>
<feature type="region of interest" description="Disordered" evidence="17">
    <location>
        <begin position="235"/>
        <end position="272"/>
    </location>
</feature>
<keyword evidence="4" id="KW-1003">Cell membrane</keyword>
<feature type="transmembrane region" description="Helical" evidence="18">
    <location>
        <begin position="6"/>
        <end position="31"/>
    </location>
</feature>
<dbReference type="RefSeq" id="WP_089879827.1">
    <property type="nucleotide sequence ID" value="NZ_FNPF01000003.1"/>
</dbReference>
<evidence type="ECO:0000256" key="15">
    <source>
        <dbReference type="ARBA" id="ARBA00063882"/>
    </source>
</evidence>
<comment type="subcellular location">
    <subcellularLocation>
        <location evidence="1">Cell membrane</location>
        <topology evidence="1">Multi-pass membrane protein</topology>
    </subcellularLocation>
</comment>
<name>A0A1H3GU31_9RHOB</name>
<evidence type="ECO:0000256" key="18">
    <source>
        <dbReference type="SAM" id="Phobius"/>
    </source>
</evidence>
<dbReference type="GO" id="GO:0009325">
    <property type="term" value="C:nitrate reductase complex"/>
    <property type="evidence" value="ECO:0007669"/>
    <property type="project" value="InterPro"/>
</dbReference>
<evidence type="ECO:0000256" key="10">
    <source>
        <dbReference type="ARBA" id="ARBA00023002"/>
    </source>
</evidence>
<dbReference type="Gene3D" id="1.20.950.20">
    <property type="entry name" value="Transmembrane di-heme cytochromes, Chain C"/>
    <property type="match status" value="1"/>
</dbReference>
<keyword evidence="13 18" id="KW-0472">Membrane</keyword>
<comment type="subunit">
    <text evidence="15">Dimer of heterotrimers each composed of an alpha, a beta and a gamma chain. Alpha and beta are catalytic chains; gamma chains are involved in binding the enzyme complex to the cytoplasmic membrane.</text>
</comment>
<feature type="transmembrane region" description="Helical" evidence="18">
    <location>
        <begin position="186"/>
        <end position="208"/>
    </location>
</feature>
<dbReference type="Pfam" id="PF02665">
    <property type="entry name" value="Nitrate_red_gam"/>
    <property type="match status" value="1"/>
</dbReference>
<dbReference type="InterPro" id="IPR003816">
    <property type="entry name" value="Nitrate_red_gam"/>
</dbReference>
<dbReference type="InterPro" id="IPR051936">
    <property type="entry name" value="Heme-iron_electron_transfer"/>
</dbReference>
<keyword evidence="11 16" id="KW-0408">Iron</keyword>
<keyword evidence="5 16" id="KW-0349">Heme</keyword>
<evidence type="ECO:0000256" key="8">
    <source>
        <dbReference type="ARBA" id="ARBA00022982"/>
    </source>
</evidence>
<evidence type="ECO:0000256" key="3">
    <source>
        <dbReference type="ARBA" id="ARBA00022448"/>
    </source>
</evidence>
<feature type="binding site" description="axial binding residue" evidence="16">
    <location>
        <position position="59"/>
    </location>
    <ligand>
        <name>heme b</name>
        <dbReference type="ChEBI" id="CHEBI:60344"/>
        <label>1</label>
    </ligand>
    <ligandPart>
        <name>Fe</name>
        <dbReference type="ChEBI" id="CHEBI:18248"/>
    </ligandPart>
</feature>
<dbReference type="GO" id="GO:0042128">
    <property type="term" value="P:nitrate assimilation"/>
    <property type="evidence" value="ECO:0007669"/>
    <property type="project" value="UniProtKB-KW"/>
</dbReference>
<feature type="binding site" description="axial binding residue" evidence="16">
    <location>
        <position position="209"/>
    </location>
    <ligand>
        <name>heme b</name>
        <dbReference type="ChEBI" id="CHEBI:60344"/>
        <label>1</label>
    </ligand>
    <ligandPart>
        <name>Fe</name>
        <dbReference type="ChEBI" id="CHEBI:18248"/>
    </ligandPart>
</feature>
<keyword evidence="8" id="KW-0249">Electron transport</keyword>
<dbReference type="AlphaFoldDB" id="A0A1H3GU31"/>
<proteinExistence type="predicted"/>
<keyword evidence="7" id="KW-0479">Metal-binding</keyword>
<dbReference type="EC" id="1.7.5.1" evidence="2"/>
<evidence type="ECO:0000256" key="14">
    <source>
        <dbReference type="ARBA" id="ARBA00048294"/>
    </source>
</evidence>
<reference evidence="20 21" key="1">
    <citation type="submission" date="2016-10" db="EMBL/GenBank/DDBJ databases">
        <authorList>
            <person name="de Groot N.N."/>
        </authorList>
    </citation>
    <scope>NUCLEOTIDE SEQUENCE [LARGE SCALE GENOMIC DNA]</scope>
    <source>
        <strain evidence="20 21">DSM 26880</strain>
    </source>
</reference>
<dbReference type="GO" id="GO:0020037">
    <property type="term" value="F:heme binding"/>
    <property type="evidence" value="ECO:0007669"/>
    <property type="project" value="TreeGrafter"/>
</dbReference>
<keyword evidence="9 18" id="KW-1133">Transmembrane helix</keyword>
<feature type="binding site" description="axial binding residue" evidence="16">
    <location>
        <position position="191"/>
    </location>
    <ligand>
        <name>heme b</name>
        <dbReference type="ChEBI" id="CHEBI:60344"/>
        <label>1</label>
    </ligand>
    <ligandPart>
        <name>Fe</name>
        <dbReference type="ChEBI" id="CHEBI:18248"/>
    </ligandPart>
</feature>
<evidence type="ECO:0000256" key="1">
    <source>
        <dbReference type="ARBA" id="ARBA00004651"/>
    </source>
</evidence>
<sequence length="272" mass="30458">MFGNFDINFLIFGILPYAVLAVALIGTIARYERDPFTWKTSSSQLLRRKQLMWGSVLFHVGIIILFFGHLIGLFTPIWVLDTLGIPYGLKQWIAVVLGGCAGVAAFVGATMLLHRRLFDARIRVTSSFADIAILVAIWLQIVVGLGTIVLTLEHMDGAKMIRFMTWSQSVMGLQLNAWTEVVDVHWLYKVHIVLGMVILAAFPFTRLVHMLSVPIRYVTLRPGYQIVRSRRRRPLEERRKEFDARHGKRGPAAPTPAPAAPAPASSMPTPAE</sequence>
<evidence type="ECO:0000256" key="2">
    <source>
        <dbReference type="ARBA" id="ARBA00012500"/>
    </source>
</evidence>
<dbReference type="PANTHER" id="PTHR30598">
    <property type="entry name" value="NITRATE REDUCTASE PRIVATE CHAPERONE, REDOX ENZYME MATURATION PROTEIN REMP FAMILY"/>
    <property type="match status" value="1"/>
</dbReference>
<dbReference type="GO" id="GO:0019645">
    <property type="term" value="P:anaerobic electron transport chain"/>
    <property type="evidence" value="ECO:0007669"/>
    <property type="project" value="TreeGrafter"/>
</dbReference>
<dbReference type="FunFam" id="1.20.950.20:FF:000001">
    <property type="entry name" value="Respiratory nitrate reductase subunit gamma"/>
    <property type="match status" value="1"/>
</dbReference>
<feature type="transmembrane region" description="Helical" evidence="18">
    <location>
        <begin position="92"/>
        <end position="113"/>
    </location>
</feature>
<feature type="transmembrane region" description="Helical" evidence="18">
    <location>
        <begin position="133"/>
        <end position="152"/>
    </location>
</feature>
<keyword evidence="12" id="KW-0534">Nitrate assimilation</keyword>
<keyword evidence="6 18" id="KW-0812">Transmembrane</keyword>
<comment type="catalytic activity">
    <reaction evidence="14">
        <text>nitrate + a quinol = a quinone + nitrite + H2O</text>
        <dbReference type="Rhea" id="RHEA:56144"/>
        <dbReference type="ChEBI" id="CHEBI:15377"/>
        <dbReference type="ChEBI" id="CHEBI:16301"/>
        <dbReference type="ChEBI" id="CHEBI:17632"/>
        <dbReference type="ChEBI" id="CHEBI:24646"/>
        <dbReference type="ChEBI" id="CHEBI:132124"/>
        <dbReference type="EC" id="1.7.5.1"/>
    </reaction>
</comment>